<evidence type="ECO:0000313" key="2">
    <source>
        <dbReference type="EMBL" id="ALF52243.1"/>
    </source>
</evidence>
<accession>A0A0M3V4J2</accession>
<dbReference type="Proteomes" id="UP000062645">
    <property type="component" value="Chromosome"/>
</dbReference>
<reference evidence="2 3" key="2">
    <citation type="journal article" date="2016" name="Genome Announc.">
        <title>Draft Genome Sequence of the N2-Fixing Cyanobacterium Nostoc piscinale CENA21, Isolated from the Brazilian Amazon Floodplain.</title>
        <authorList>
            <person name="Leao T."/>
            <person name="Guimaraes P.I."/>
            <person name="de Melo A.G."/>
            <person name="Ramos R.T."/>
            <person name="Leao P.N."/>
            <person name="Silva A."/>
            <person name="Fiore M.F."/>
            <person name="Schneider M.P."/>
        </authorList>
    </citation>
    <scope>NUCLEOTIDE SEQUENCE [LARGE SCALE GENOMIC DNA]</scope>
    <source>
        <strain evidence="2 3">CENA21</strain>
    </source>
</reference>
<gene>
    <name evidence="2" type="ORF">ACX27_04255</name>
</gene>
<dbReference type="PATRIC" id="fig|224013.5.peg.1020"/>
<dbReference type="KEGG" id="npz:ACX27_04255"/>
<sequence length="151" mass="16398">MAQAQVLIEYNPSRFYPPRSGPWIAGSVTFVPGVKSYEASDWESLTSHPVLAGAINSCVEEGILRIISQSSKSSLSTEPEVPPLPKNQSEAIALVKRTYSMSLLQGWQKIEKRAKVQQAIKEQMTTDTPQVNVPPPEETEGQGSGGAGEEE</sequence>
<organism evidence="2 3">
    <name type="scientific">Nostoc piscinale CENA21</name>
    <dbReference type="NCBI Taxonomy" id="224013"/>
    <lineage>
        <taxon>Bacteria</taxon>
        <taxon>Bacillati</taxon>
        <taxon>Cyanobacteriota</taxon>
        <taxon>Cyanophyceae</taxon>
        <taxon>Nostocales</taxon>
        <taxon>Nostocaceae</taxon>
        <taxon>Nostoc</taxon>
    </lineage>
</organism>
<name>A0A0M3V4J2_9NOSO</name>
<evidence type="ECO:0000256" key="1">
    <source>
        <dbReference type="SAM" id="MobiDB-lite"/>
    </source>
</evidence>
<feature type="compositionally biased region" description="Gly residues" evidence="1">
    <location>
        <begin position="142"/>
        <end position="151"/>
    </location>
</feature>
<dbReference type="RefSeq" id="WP_062288886.1">
    <property type="nucleotide sequence ID" value="NZ_CP012036.1"/>
</dbReference>
<reference evidence="3" key="1">
    <citation type="submission" date="2015-07" db="EMBL/GenBank/DDBJ databases">
        <title>Genome Of Nitrogen-Fixing Cyanobacterium Nostoc piscinale CENA21 From Solimoes/Amazon River Floodplain Sediments And Comparative Genomics To Uncover Biosynthetic Natural Products Potential.</title>
        <authorList>
            <person name="Leao T.F."/>
            <person name="Leao P.N."/>
            <person name="Guimaraes P.I."/>
            <person name="de Melo A.G.C."/>
            <person name="Ramos R.T.J."/>
            <person name="Silva A."/>
            <person name="Fiore M.F."/>
            <person name="Schneider M.P.C."/>
        </authorList>
    </citation>
    <scope>NUCLEOTIDE SEQUENCE [LARGE SCALE GENOMIC DNA]</scope>
    <source>
        <strain evidence="3">CENA21</strain>
    </source>
</reference>
<dbReference type="OrthoDB" id="9868215at2"/>
<dbReference type="AlphaFoldDB" id="A0A0M3V4J2"/>
<dbReference type="STRING" id="224013.ACX27_04255"/>
<protein>
    <submittedName>
        <fullName evidence="2">Uncharacterized protein</fullName>
    </submittedName>
</protein>
<feature type="region of interest" description="Disordered" evidence="1">
    <location>
        <begin position="116"/>
        <end position="151"/>
    </location>
</feature>
<evidence type="ECO:0000313" key="3">
    <source>
        <dbReference type="Proteomes" id="UP000062645"/>
    </source>
</evidence>
<proteinExistence type="predicted"/>
<keyword evidence="3" id="KW-1185">Reference proteome</keyword>
<dbReference type="EMBL" id="CP012036">
    <property type="protein sequence ID" value="ALF52243.1"/>
    <property type="molecule type" value="Genomic_DNA"/>
</dbReference>